<dbReference type="InterPro" id="IPR011989">
    <property type="entry name" value="ARM-like"/>
</dbReference>
<dbReference type="PANTHER" id="PTHR45976">
    <property type="entry name" value="ARMADILLO SEGMENT POLARITY PROTEIN"/>
    <property type="match status" value="1"/>
</dbReference>
<dbReference type="AlphaFoldDB" id="A0A183UU45"/>
<evidence type="ECO:0000313" key="1">
    <source>
        <dbReference type="Proteomes" id="UP000050794"/>
    </source>
</evidence>
<name>A0A183UU45_TOXCA</name>
<sequence>LADKLSHGSPRLLVECSNCLSAVSDVEELRRMELSRPLLKILQILGSSEAELVKHSLGFIGNVASSSRTGIINPNKEFLVRNRAFESLLNVLKYNRCTSDSQLVDHEIIENAIFALKNLTANFSSIERTNIVRKQILQRLIDSSLTGRLFKAHTSTGISCTETLINVILQTADTKEKCTFEQQKAKLSNTIEQALNILRRLGDHPKFAQQMRPLISGQSKLNDLMRSSTSVTVSLALLRVVDVAANEPSLREQWHQDAVFMEIIRFYLAHQQSEFGKHLTSINFCCYL</sequence>
<dbReference type="Gene3D" id="1.25.10.10">
    <property type="entry name" value="Leucine-rich Repeat Variant"/>
    <property type="match status" value="1"/>
</dbReference>
<dbReference type="InterPro" id="IPR016024">
    <property type="entry name" value="ARM-type_fold"/>
</dbReference>
<evidence type="ECO:0000313" key="2">
    <source>
        <dbReference type="WBParaSite" id="TCNE_0001201501-mRNA-1"/>
    </source>
</evidence>
<protein>
    <submittedName>
        <fullName evidence="2">Arm_2 domain-containing protein</fullName>
    </submittedName>
</protein>
<dbReference type="Proteomes" id="UP000050794">
    <property type="component" value="Unassembled WGS sequence"/>
</dbReference>
<accession>A0A183UU45</accession>
<dbReference type="WBParaSite" id="TCNE_0001201501-mRNA-1">
    <property type="protein sequence ID" value="TCNE_0001201501-mRNA-1"/>
    <property type="gene ID" value="TCNE_0001201501"/>
</dbReference>
<dbReference type="GO" id="GO:0045296">
    <property type="term" value="F:cadherin binding"/>
    <property type="evidence" value="ECO:0007669"/>
    <property type="project" value="InterPro"/>
</dbReference>
<organism evidence="1 2">
    <name type="scientific">Toxocara canis</name>
    <name type="common">Canine roundworm</name>
    <dbReference type="NCBI Taxonomy" id="6265"/>
    <lineage>
        <taxon>Eukaryota</taxon>
        <taxon>Metazoa</taxon>
        <taxon>Ecdysozoa</taxon>
        <taxon>Nematoda</taxon>
        <taxon>Chromadorea</taxon>
        <taxon>Rhabditida</taxon>
        <taxon>Spirurina</taxon>
        <taxon>Ascaridomorpha</taxon>
        <taxon>Ascaridoidea</taxon>
        <taxon>Toxocaridae</taxon>
        <taxon>Toxocara</taxon>
    </lineage>
</organism>
<reference evidence="2" key="1">
    <citation type="submission" date="2016-06" db="UniProtKB">
        <authorList>
            <consortium name="WormBaseParasite"/>
        </authorList>
    </citation>
    <scope>IDENTIFICATION</scope>
</reference>
<dbReference type="InterPro" id="IPR013284">
    <property type="entry name" value="Beta-catenin"/>
</dbReference>
<dbReference type="GO" id="GO:0007155">
    <property type="term" value="P:cell adhesion"/>
    <property type="evidence" value="ECO:0007669"/>
    <property type="project" value="InterPro"/>
</dbReference>
<keyword evidence="1" id="KW-1185">Reference proteome</keyword>
<proteinExistence type="predicted"/>
<dbReference type="SUPFAM" id="SSF48371">
    <property type="entry name" value="ARM repeat"/>
    <property type="match status" value="1"/>
</dbReference>